<reference evidence="1" key="1">
    <citation type="submission" date="2025-08" db="UniProtKB">
        <authorList>
            <consortium name="Ensembl"/>
        </authorList>
    </citation>
    <scope>IDENTIFICATION</scope>
</reference>
<dbReference type="GeneTree" id="ENSGT00950000182912"/>
<evidence type="ECO:0000313" key="1">
    <source>
        <dbReference type="Ensembl" id="ENSACIP00000002615.1"/>
    </source>
</evidence>
<evidence type="ECO:0000313" key="2">
    <source>
        <dbReference type="Proteomes" id="UP000261340"/>
    </source>
</evidence>
<dbReference type="OMA" id="RGSHEVM"/>
<dbReference type="PANTHER" id="PTHR31025:SF19">
    <property type="entry name" value="SI:CH73-42K18.1-RELATED"/>
    <property type="match status" value="1"/>
</dbReference>
<reference evidence="1" key="2">
    <citation type="submission" date="2025-09" db="UniProtKB">
        <authorList>
            <consortium name="Ensembl"/>
        </authorList>
    </citation>
    <scope>IDENTIFICATION</scope>
</reference>
<name>A0A3Q0QZ27_AMPCI</name>
<keyword evidence="2" id="KW-1185">Reference proteome</keyword>
<accession>A0A3Q0QZ27</accession>
<dbReference type="AlphaFoldDB" id="A0A3Q0QZ27"/>
<proteinExistence type="predicted"/>
<dbReference type="PANTHER" id="PTHR31025">
    <property type="entry name" value="SI:CH211-196P9.1-RELATED"/>
    <property type="match status" value="1"/>
</dbReference>
<organism evidence="1 2">
    <name type="scientific">Amphilophus citrinellus</name>
    <name type="common">Midas cichlid</name>
    <name type="synonym">Cichlasoma citrinellum</name>
    <dbReference type="NCBI Taxonomy" id="61819"/>
    <lineage>
        <taxon>Eukaryota</taxon>
        <taxon>Metazoa</taxon>
        <taxon>Chordata</taxon>
        <taxon>Craniata</taxon>
        <taxon>Vertebrata</taxon>
        <taxon>Euteleostomi</taxon>
        <taxon>Actinopterygii</taxon>
        <taxon>Neopterygii</taxon>
        <taxon>Teleostei</taxon>
        <taxon>Neoteleostei</taxon>
        <taxon>Acanthomorphata</taxon>
        <taxon>Ovalentaria</taxon>
        <taxon>Cichlomorphae</taxon>
        <taxon>Cichliformes</taxon>
        <taxon>Cichlidae</taxon>
        <taxon>New World cichlids</taxon>
        <taxon>Cichlasomatinae</taxon>
        <taxon>Heroini</taxon>
        <taxon>Amphilophus</taxon>
    </lineage>
</organism>
<sequence length="85" mass="9816">MAYMLRSWDHVPASLKIAIEGEVVMDNIQDLPKAVCLLFGLAYAMHLNYPISMKFTFQFIQQVFLELGHVELKPKLQTLKNQFAM</sequence>
<dbReference type="Ensembl" id="ENSACIT00000002711.1">
    <property type="protein sequence ID" value="ENSACIP00000002615.1"/>
    <property type="gene ID" value="ENSACIG00000002129.1"/>
</dbReference>
<protein>
    <submittedName>
        <fullName evidence="1">Uncharacterized protein</fullName>
    </submittedName>
</protein>
<dbReference type="Proteomes" id="UP000261340">
    <property type="component" value="Unplaced"/>
</dbReference>